<evidence type="ECO:0000256" key="3">
    <source>
        <dbReference type="ARBA" id="ARBA00023002"/>
    </source>
</evidence>
<dbReference type="KEGG" id="paby:Ga0080574_TMP5003"/>
<dbReference type="AlphaFoldDB" id="A0A1P8V0Y6"/>
<keyword evidence="5" id="KW-0614">Plasmid</keyword>
<dbReference type="Proteomes" id="UP000187059">
    <property type="component" value="Plasmid pPABY4"/>
</dbReference>
<dbReference type="PANTHER" id="PTHR43296:SF2">
    <property type="entry name" value="PEROXISOMAL 2,4-DIENOYL-COA REDUCTASE [(3E)-ENOYL-COA-PRODUCING]"/>
    <property type="match status" value="1"/>
</dbReference>
<dbReference type="FunFam" id="3.40.50.720:FF:000084">
    <property type="entry name" value="Short-chain dehydrogenase reductase"/>
    <property type="match status" value="1"/>
</dbReference>
<comment type="similarity">
    <text evidence="1">Belongs to the short-chain dehydrogenases/reductases (SDR) family.</text>
</comment>
<geneLocation type="plasmid" evidence="6">
    <name>ppaby4</name>
</geneLocation>
<evidence type="ECO:0000256" key="1">
    <source>
        <dbReference type="ARBA" id="ARBA00006484"/>
    </source>
</evidence>
<evidence type="ECO:0000259" key="4">
    <source>
        <dbReference type="SMART" id="SM00822"/>
    </source>
</evidence>
<proteinExistence type="inferred from homology"/>
<sequence>MTFTPDALAGRVALITGGGSGIGFGIAKAFAAAGAKLVLASRNAERLEGAVSQLKEMGAEAMAVTCDVRDPEAVAAAVQATVEAYGGLDVMIANAAGNFVVPAAEMSANAWRTVVDIDLNGTFHCAKAAYPALKASSHGGRFIAISTTRALEGWPGCAHAGAAKAGIMSLMRTLCGEWGRDGIRCNTIAPGAIGDTEGVKRIYEDAGRKELELSSIPLGEFGKTADIANAAVFLCSDAGQYITGADIVVDGGRNRSRSSTGVAVPKTEAAE</sequence>
<evidence type="ECO:0000256" key="2">
    <source>
        <dbReference type="ARBA" id="ARBA00022857"/>
    </source>
</evidence>
<keyword evidence="2" id="KW-0521">NADP</keyword>
<dbReference type="InterPro" id="IPR002347">
    <property type="entry name" value="SDR_fam"/>
</dbReference>
<dbReference type="SMART" id="SM00822">
    <property type="entry name" value="PKS_KR"/>
    <property type="match status" value="1"/>
</dbReference>
<evidence type="ECO:0000313" key="6">
    <source>
        <dbReference type="Proteomes" id="UP000187059"/>
    </source>
</evidence>
<protein>
    <recommendedName>
        <fullName evidence="4">Ketoreductase domain-containing protein</fullName>
    </recommendedName>
</protein>
<dbReference type="InterPro" id="IPR057326">
    <property type="entry name" value="KR_dom"/>
</dbReference>
<feature type="domain" description="Ketoreductase" evidence="4">
    <location>
        <begin position="11"/>
        <end position="199"/>
    </location>
</feature>
<dbReference type="EMBL" id="CP015095">
    <property type="protein sequence ID" value="APZ55285.1"/>
    <property type="molecule type" value="Genomic_DNA"/>
</dbReference>
<dbReference type="InterPro" id="IPR045017">
    <property type="entry name" value="DECR2-like"/>
</dbReference>
<dbReference type="PANTHER" id="PTHR43296">
    <property type="entry name" value="PEROXISOMAL 2,4-DIENOYL-COA REDUCTASE"/>
    <property type="match status" value="1"/>
</dbReference>
<dbReference type="SUPFAM" id="SSF51735">
    <property type="entry name" value="NAD(P)-binding Rossmann-fold domains"/>
    <property type="match status" value="1"/>
</dbReference>
<dbReference type="Pfam" id="PF13561">
    <property type="entry name" value="adh_short_C2"/>
    <property type="match status" value="1"/>
</dbReference>
<dbReference type="RefSeq" id="WP_076706220.1">
    <property type="nucleotide sequence ID" value="NZ_CP015095.1"/>
</dbReference>
<reference evidence="5 6" key="1">
    <citation type="submission" date="2016-04" db="EMBL/GenBank/DDBJ databases">
        <title>Deep-sea bacteria in the southern Pacific.</title>
        <authorList>
            <person name="Tang K."/>
        </authorList>
    </citation>
    <scope>NUCLEOTIDE SEQUENCE [LARGE SCALE GENOMIC DNA]</scope>
    <source>
        <strain evidence="5 6">JLT2014</strain>
        <plasmid evidence="6">ppaby4</plasmid>
    </source>
</reference>
<dbReference type="OrthoDB" id="9797020at2"/>
<dbReference type="GO" id="GO:0009062">
    <property type="term" value="P:fatty acid catabolic process"/>
    <property type="evidence" value="ECO:0007669"/>
    <property type="project" value="InterPro"/>
</dbReference>
<accession>A0A1P8V0Y6</accession>
<dbReference type="InterPro" id="IPR036291">
    <property type="entry name" value="NAD(P)-bd_dom_sf"/>
</dbReference>
<dbReference type="Gene3D" id="3.40.50.720">
    <property type="entry name" value="NAD(P)-binding Rossmann-like Domain"/>
    <property type="match status" value="1"/>
</dbReference>
<keyword evidence="6" id="KW-1185">Reference proteome</keyword>
<dbReference type="GO" id="GO:0008670">
    <property type="term" value="F:2,4-dienoyl-CoA reductase (NADPH) activity"/>
    <property type="evidence" value="ECO:0007669"/>
    <property type="project" value="InterPro"/>
</dbReference>
<keyword evidence="3" id="KW-0560">Oxidoreductase</keyword>
<gene>
    <name evidence="5" type="ORF">Ga0080574_TMP5003</name>
</gene>
<name>A0A1P8V0Y6_9RHOB</name>
<evidence type="ECO:0000313" key="5">
    <source>
        <dbReference type="EMBL" id="APZ55285.1"/>
    </source>
</evidence>
<dbReference type="PRINTS" id="PR00081">
    <property type="entry name" value="GDHRDH"/>
</dbReference>
<organism evidence="5 6">
    <name type="scientific">Salipiger abyssi</name>
    <dbReference type="NCBI Taxonomy" id="1250539"/>
    <lineage>
        <taxon>Bacteria</taxon>
        <taxon>Pseudomonadati</taxon>
        <taxon>Pseudomonadota</taxon>
        <taxon>Alphaproteobacteria</taxon>
        <taxon>Rhodobacterales</taxon>
        <taxon>Roseobacteraceae</taxon>
        <taxon>Salipiger</taxon>
    </lineage>
</organism>